<proteinExistence type="predicted"/>
<evidence type="ECO:0000256" key="1">
    <source>
        <dbReference type="SAM" id="SignalP"/>
    </source>
</evidence>
<dbReference type="Proteomes" id="UP001215598">
    <property type="component" value="Unassembled WGS sequence"/>
</dbReference>
<dbReference type="Gene3D" id="1.10.1740.120">
    <property type="match status" value="1"/>
</dbReference>
<organism evidence="3 4">
    <name type="scientific">Mycena metata</name>
    <dbReference type="NCBI Taxonomy" id="1033252"/>
    <lineage>
        <taxon>Eukaryota</taxon>
        <taxon>Fungi</taxon>
        <taxon>Dikarya</taxon>
        <taxon>Basidiomycota</taxon>
        <taxon>Agaricomycotina</taxon>
        <taxon>Agaricomycetes</taxon>
        <taxon>Agaricomycetidae</taxon>
        <taxon>Agaricales</taxon>
        <taxon>Marasmiineae</taxon>
        <taxon>Mycenaceae</taxon>
        <taxon>Mycena</taxon>
    </lineage>
</organism>
<evidence type="ECO:0000313" key="3">
    <source>
        <dbReference type="EMBL" id="KAJ7700293.1"/>
    </source>
</evidence>
<sequence length="115" mass="11300">MQFSLVAFFAVLATGVTAAPVSVFLRQNACDIKTCVIALAGTVVSCGSAAAQLGADPFSDAGCLFAAAQTTTNFPPSCDGCLEQFGVNVPGAVSSAESAVEGAASSLGSDLAGLF</sequence>
<keyword evidence="4" id="KW-1185">Reference proteome</keyword>
<accession>A0AAD7DVD6</accession>
<keyword evidence="1" id="KW-0732">Signal</keyword>
<dbReference type="InterPro" id="IPR022013">
    <property type="entry name" value="CBP"/>
</dbReference>
<dbReference type="EMBL" id="JARKIB010000555">
    <property type="protein sequence ID" value="KAJ7700293.1"/>
    <property type="molecule type" value="Genomic_DNA"/>
</dbReference>
<reference evidence="3" key="1">
    <citation type="submission" date="2023-03" db="EMBL/GenBank/DDBJ databases">
        <title>Massive genome expansion in bonnet fungi (Mycena s.s.) driven by repeated elements and novel gene families across ecological guilds.</title>
        <authorList>
            <consortium name="Lawrence Berkeley National Laboratory"/>
            <person name="Harder C.B."/>
            <person name="Miyauchi S."/>
            <person name="Viragh M."/>
            <person name="Kuo A."/>
            <person name="Thoen E."/>
            <person name="Andreopoulos B."/>
            <person name="Lu D."/>
            <person name="Skrede I."/>
            <person name="Drula E."/>
            <person name="Henrissat B."/>
            <person name="Morin E."/>
            <person name="Kohler A."/>
            <person name="Barry K."/>
            <person name="LaButti K."/>
            <person name="Morin E."/>
            <person name="Salamov A."/>
            <person name="Lipzen A."/>
            <person name="Mereny Z."/>
            <person name="Hegedus B."/>
            <person name="Baldrian P."/>
            <person name="Stursova M."/>
            <person name="Weitz H."/>
            <person name="Taylor A."/>
            <person name="Grigoriev I.V."/>
            <person name="Nagy L.G."/>
            <person name="Martin F."/>
            <person name="Kauserud H."/>
        </authorList>
    </citation>
    <scope>NUCLEOTIDE SEQUENCE</scope>
    <source>
        <strain evidence="3">CBHHK182m</strain>
    </source>
</reference>
<feature type="domain" description="Fungal calcium binding protein" evidence="2">
    <location>
        <begin position="27"/>
        <end position="81"/>
    </location>
</feature>
<gene>
    <name evidence="3" type="ORF">B0H16DRAFT_772961</name>
</gene>
<evidence type="ECO:0000259" key="2">
    <source>
        <dbReference type="Pfam" id="PF12192"/>
    </source>
</evidence>
<evidence type="ECO:0000313" key="4">
    <source>
        <dbReference type="Proteomes" id="UP001215598"/>
    </source>
</evidence>
<protein>
    <recommendedName>
        <fullName evidence="2">Fungal calcium binding protein domain-containing protein</fullName>
    </recommendedName>
</protein>
<comment type="caution">
    <text evidence="3">The sequence shown here is derived from an EMBL/GenBank/DDBJ whole genome shotgun (WGS) entry which is preliminary data.</text>
</comment>
<dbReference type="AlphaFoldDB" id="A0AAD7DVD6"/>
<feature type="chain" id="PRO_5042011350" description="Fungal calcium binding protein domain-containing protein" evidence="1">
    <location>
        <begin position="19"/>
        <end position="115"/>
    </location>
</feature>
<dbReference type="Pfam" id="PF12192">
    <property type="entry name" value="CBP"/>
    <property type="match status" value="1"/>
</dbReference>
<feature type="signal peptide" evidence="1">
    <location>
        <begin position="1"/>
        <end position="18"/>
    </location>
</feature>
<name>A0AAD7DVD6_9AGAR</name>